<gene>
    <name evidence="5" type="ORF">SAMN02745751_00357</name>
</gene>
<accession>A0A1M6B4Q7</accession>
<dbReference type="RefSeq" id="WP_073046165.1">
    <property type="nucleotide sequence ID" value="NZ_FQZL01000004.1"/>
</dbReference>
<dbReference type="OrthoDB" id="9781630at2"/>
<dbReference type="InterPro" id="IPR036388">
    <property type="entry name" value="WH-like_DNA-bd_sf"/>
</dbReference>
<dbReference type="SMART" id="SM00895">
    <property type="entry name" value="FCD"/>
    <property type="match status" value="1"/>
</dbReference>
<evidence type="ECO:0000256" key="3">
    <source>
        <dbReference type="ARBA" id="ARBA00023163"/>
    </source>
</evidence>
<evidence type="ECO:0000256" key="1">
    <source>
        <dbReference type="ARBA" id="ARBA00023015"/>
    </source>
</evidence>
<dbReference type="InterPro" id="IPR036390">
    <property type="entry name" value="WH_DNA-bd_sf"/>
</dbReference>
<dbReference type="AlphaFoldDB" id="A0A1M6B4Q7"/>
<dbReference type="GO" id="GO:0003677">
    <property type="term" value="F:DNA binding"/>
    <property type="evidence" value="ECO:0007669"/>
    <property type="project" value="UniProtKB-KW"/>
</dbReference>
<reference evidence="5 6" key="1">
    <citation type="submission" date="2016-11" db="EMBL/GenBank/DDBJ databases">
        <authorList>
            <person name="Jaros S."/>
            <person name="Januszkiewicz K."/>
            <person name="Wedrychowicz H."/>
        </authorList>
    </citation>
    <scope>NUCLEOTIDE SEQUENCE [LARGE SCALE GENOMIC DNA]</scope>
    <source>
        <strain evidence="5 6">DSM 17477</strain>
    </source>
</reference>
<keyword evidence="6" id="KW-1185">Reference proteome</keyword>
<dbReference type="SUPFAM" id="SSF48008">
    <property type="entry name" value="GntR ligand-binding domain-like"/>
    <property type="match status" value="1"/>
</dbReference>
<dbReference type="Proteomes" id="UP000184052">
    <property type="component" value="Unassembled WGS sequence"/>
</dbReference>
<evidence type="ECO:0000259" key="4">
    <source>
        <dbReference type="PROSITE" id="PS50949"/>
    </source>
</evidence>
<organism evidence="5 6">
    <name type="scientific">Dethiosulfatibacter aminovorans DSM 17477</name>
    <dbReference type="NCBI Taxonomy" id="1121476"/>
    <lineage>
        <taxon>Bacteria</taxon>
        <taxon>Bacillati</taxon>
        <taxon>Bacillota</taxon>
        <taxon>Tissierellia</taxon>
        <taxon>Dethiosulfatibacter</taxon>
    </lineage>
</organism>
<dbReference type="EMBL" id="FQZL01000004">
    <property type="protein sequence ID" value="SHI43752.1"/>
    <property type="molecule type" value="Genomic_DNA"/>
</dbReference>
<keyword evidence="1" id="KW-0805">Transcription regulation</keyword>
<dbReference type="InterPro" id="IPR000524">
    <property type="entry name" value="Tscrpt_reg_HTH_GntR"/>
</dbReference>
<keyword evidence="3" id="KW-0804">Transcription</keyword>
<dbReference type="Pfam" id="PF07729">
    <property type="entry name" value="FCD"/>
    <property type="match status" value="1"/>
</dbReference>
<dbReference type="Pfam" id="PF00392">
    <property type="entry name" value="GntR"/>
    <property type="match status" value="1"/>
</dbReference>
<protein>
    <submittedName>
        <fullName evidence="5">DNA-binding transcriptional regulator, GntR family</fullName>
    </submittedName>
</protein>
<dbReference type="InterPro" id="IPR011711">
    <property type="entry name" value="GntR_C"/>
</dbReference>
<dbReference type="PROSITE" id="PS50949">
    <property type="entry name" value="HTH_GNTR"/>
    <property type="match status" value="1"/>
</dbReference>
<dbReference type="CDD" id="cd07377">
    <property type="entry name" value="WHTH_GntR"/>
    <property type="match status" value="1"/>
</dbReference>
<dbReference type="Gene3D" id="1.10.10.10">
    <property type="entry name" value="Winged helix-like DNA-binding domain superfamily/Winged helix DNA-binding domain"/>
    <property type="match status" value="1"/>
</dbReference>
<sequence>MEARNINDHVYSTVLDRILNLEYKPGDIIEEKKIASEFNISRTPVRESLLRLSNRSMINMIPRVGTYVTQIDIKEVKNAYQVKKKMEAYAAELAAEYASPEETARLVEIAYEMESFNGNSDYLKYIAADYEFFKIIRDICRNEILTGMLEELNDVIVRFLRYIQYVCENPKWHAQSLNSIAMSIKNHDKETAYKETEYFDSVYVKKLFNSYFG</sequence>
<dbReference type="InterPro" id="IPR008920">
    <property type="entry name" value="TF_FadR/GntR_C"/>
</dbReference>
<dbReference type="PANTHER" id="PTHR43537:SF24">
    <property type="entry name" value="GLUCONATE OPERON TRANSCRIPTIONAL REPRESSOR"/>
    <property type="match status" value="1"/>
</dbReference>
<name>A0A1M6B4Q7_9FIRM</name>
<evidence type="ECO:0000313" key="6">
    <source>
        <dbReference type="Proteomes" id="UP000184052"/>
    </source>
</evidence>
<dbReference type="SMART" id="SM00345">
    <property type="entry name" value="HTH_GNTR"/>
    <property type="match status" value="1"/>
</dbReference>
<dbReference type="PANTHER" id="PTHR43537">
    <property type="entry name" value="TRANSCRIPTIONAL REGULATOR, GNTR FAMILY"/>
    <property type="match status" value="1"/>
</dbReference>
<keyword evidence="2 5" id="KW-0238">DNA-binding</keyword>
<dbReference type="Gene3D" id="1.20.120.530">
    <property type="entry name" value="GntR ligand-binding domain-like"/>
    <property type="match status" value="1"/>
</dbReference>
<dbReference type="SUPFAM" id="SSF46785">
    <property type="entry name" value="Winged helix' DNA-binding domain"/>
    <property type="match status" value="1"/>
</dbReference>
<dbReference type="STRING" id="1121476.SAMN02745751_00357"/>
<dbReference type="GO" id="GO:0003700">
    <property type="term" value="F:DNA-binding transcription factor activity"/>
    <property type="evidence" value="ECO:0007669"/>
    <property type="project" value="InterPro"/>
</dbReference>
<evidence type="ECO:0000256" key="2">
    <source>
        <dbReference type="ARBA" id="ARBA00023125"/>
    </source>
</evidence>
<proteinExistence type="predicted"/>
<feature type="domain" description="HTH gntR-type" evidence="4">
    <location>
        <begin position="4"/>
        <end position="71"/>
    </location>
</feature>
<evidence type="ECO:0000313" key="5">
    <source>
        <dbReference type="EMBL" id="SHI43752.1"/>
    </source>
</evidence>